<dbReference type="GO" id="GO:0016787">
    <property type="term" value="F:hydrolase activity"/>
    <property type="evidence" value="ECO:0007669"/>
    <property type="project" value="UniProtKB-KW"/>
</dbReference>
<keyword evidence="2" id="KW-1185">Reference proteome</keyword>
<sequence length="264" mass="28701">MTPEVVFDGARLRAVLIRGRSERMVVTFDYRRDGRDGFSADTHSTNFARQGFSQLAIKTRANDWFVNAETPALEEALARVARGRVQALGFSMGGFGALRFARVLGLAQAVVVSPQVSPLAPWDARYRSEARGWDEALGDLGARAMPGLAGLLVFDPFVPEDLRHARAIRALYPGLRPVRLGFGGHPAIRTLRGAGGMRLVQEEAGARKARAQPIRDAHRAARAGSRGWWLRLAARGEAGHPGLADRARERAGALPIRHGDLDAT</sequence>
<dbReference type="SUPFAM" id="SSF53474">
    <property type="entry name" value="alpha/beta-Hydrolases"/>
    <property type="match status" value="1"/>
</dbReference>
<dbReference type="Gene3D" id="3.40.50.1820">
    <property type="entry name" value="alpha/beta hydrolase"/>
    <property type="match status" value="1"/>
</dbReference>
<keyword evidence="1" id="KW-0378">Hydrolase</keyword>
<evidence type="ECO:0000313" key="2">
    <source>
        <dbReference type="Proteomes" id="UP000305887"/>
    </source>
</evidence>
<dbReference type="AlphaFoldDB" id="A0A5C4MYY9"/>
<accession>A0A5C4MYY9</accession>
<name>A0A5C4MYY9_9RHOB</name>
<gene>
    <name evidence="1" type="ORF">FHG66_08920</name>
</gene>
<reference evidence="1 2" key="1">
    <citation type="submission" date="2019-06" db="EMBL/GenBank/DDBJ databases">
        <title>YIM 131921 draft genome.</title>
        <authorList>
            <person name="Jiang L."/>
        </authorList>
    </citation>
    <scope>NUCLEOTIDE SEQUENCE [LARGE SCALE GENOMIC DNA]</scope>
    <source>
        <strain evidence="1 2">YIM 131921</strain>
    </source>
</reference>
<dbReference type="InterPro" id="IPR029058">
    <property type="entry name" value="AB_hydrolase_fold"/>
</dbReference>
<dbReference type="OrthoDB" id="7247356at2"/>
<proteinExistence type="predicted"/>
<comment type="caution">
    <text evidence="1">The sequence shown here is derived from an EMBL/GenBank/DDBJ whole genome shotgun (WGS) entry which is preliminary data.</text>
</comment>
<organism evidence="1 2">
    <name type="scientific">Rubellimicrobium rubrum</name>
    <dbReference type="NCBI Taxonomy" id="2585369"/>
    <lineage>
        <taxon>Bacteria</taxon>
        <taxon>Pseudomonadati</taxon>
        <taxon>Pseudomonadota</taxon>
        <taxon>Alphaproteobacteria</taxon>
        <taxon>Rhodobacterales</taxon>
        <taxon>Roseobacteraceae</taxon>
        <taxon>Rubellimicrobium</taxon>
    </lineage>
</organism>
<dbReference type="RefSeq" id="WP_139076403.1">
    <property type="nucleotide sequence ID" value="NZ_VDFU01000008.1"/>
</dbReference>
<dbReference type="EMBL" id="VDFU01000008">
    <property type="protein sequence ID" value="TNC50080.1"/>
    <property type="molecule type" value="Genomic_DNA"/>
</dbReference>
<dbReference type="Proteomes" id="UP000305887">
    <property type="component" value="Unassembled WGS sequence"/>
</dbReference>
<evidence type="ECO:0000313" key="1">
    <source>
        <dbReference type="EMBL" id="TNC50080.1"/>
    </source>
</evidence>
<protein>
    <submittedName>
        <fullName evidence="1">Alpha/beta hydrolase</fullName>
    </submittedName>
</protein>